<sequence>AILHQEVFELSRRCRAAEVQSCSLQLQLEELKLAFSEMKNDAEKAHSLQKELKALQQVYFFSFQRMATQENTHEELNKALQREREARSLLEQHEQRLQEISNILEVDSRADTDGNQVLNTSNVSPSIETEELSGTYRVLHHQKRLLKQMEQDGQWLKANLQEAERALQEAVK</sequence>
<feature type="non-terminal residue" evidence="2">
    <location>
        <position position="172"/>
    </location>
</feature>
<evidence type="ECO:0000313" key="3">
    <source>
        <dbReference type="Proteomes" id="UP000575029"/>
    </source>
</evidence>
<name>A0A7K6EFL7_9PASS</name>
<dbReference type="InterPro" id="IPR038820">
    <property type="entry name" value="CCDC171"/>
</dbReference>
<dbReference type="Proteomes" id="UP000575029">
    <property type="component" value="Unassembled WGS sequence"/>
</dbReference>
<dbReference type="PANTHER" id="PTHR47899">
    <property type="entry name" value="COILED-COIL DOMAIN-CONTAINING PROTEIN 171"/>
    <property type="match status" value="1"/>
</dbReference>
<evidence type="ECO:0000313" key="2">
    <source>
        <dbReference type="EMBL" id="NWV37939.1"/>
    </source>
</evidence>
<keyword evidence="3" id="KW-1185">Reference proteome</keyword>
<keyword evidence="1" id="KW-0175">Coiled coil</keyword>
<dbReference type="EMBL" id="VZRM01005005">
    <property type="protein sequence ID" value="NWV37939.1"/>
    <property type="molecule type" value="Genomic_DNA"/>
</dbReference>
<dbReference type="AlphaFoldDB" id="A0A7K6EFL7"/>
<evidence type="ECO:0000256" key="1">
    <source>
        <dbReference type="SAM" id="Coils"/>
    </source>
</evidence>
<gene>
    <name evidence="2" type="primary">Ccdc171_2</name>
    <name evidence="2" type="ORF">GRAPIC_R02641</name>
</gene>
<feature type="coiled-coil region" evidence="1">
    <location>
        <begin position="28"/>
        <end position="110"/>
    </location>
</feature>
<reference evidence="2 3" key="1">
    <citation type="submission" date="2019-09" db="EMBL/GenBank/DDBJ databases">
        <title>Bird 10,000 Genomes (B10K) Project - Family phase.</title>
        <authorList>
            <person name="Zhang G."/>
        </authorList>
    </citation>
    <scope>NUCLEOTIDE SEQUENCE [LARGE SCALE GENOMIC DNA]</scope>
    <source>
        <strain evidence="2">B10K-DU-029-50</strain>
        <tissue evidence="2">Heart</tissue>
    </source>
</reference>
<protein>
    <submittedName>
        <fullName evidence="2">CC171 protein</fullName>
    </submittedName>
</protein>
<organism evidence="2 3">
    <name type="scientific">Grantiella picta</name>
    <dbReference type="NCBI Taxonomy" id="266360"/>
    <lineage>
        <taxon>Eukaryota</taxon>
        <taxon>Metazoa</taxon>
        <taxon>Chordata</taxon>
        <taxon>Craniata</taxon>
        <taxon>Vertebrata</taxon>
        <taxon>Euteleostomi</taxon>
        <taxon>Archelosauria</taxon>
        <taxon>Archosauria</taxon>
        <taxon>Dinosauria</taxon>
        <taxon>Saurischia</taxon>
        <taxon>Theropoda</taxon>
        <taxon>Coelurosauria</taxon>
        <taxon>Aves</taxon>
        <taxon>Neognathae</taxon>
        <taxon>Neoaves</taxon>
        <taxon>Telluraves</taxon>
        <taxon>Australaves</taxon>
        <taxon>Passeriformes</taxon>
        <taxon>Meliphagoidea</taxon>
        <taxon>Meliphagidae</taxon>
        <taxon>Grantiella</taxon>
    </lineage>
</organism>
<feature type="non-terminal residue" evidence="2">
    <location>
        <position position="1"/>
    </location>
</feature>
<accession>A0A7K6EFL7</accession>
<dbReference type="PANTHER" id="PTHR47899:SF1">
    <property type="entry name" value="COILED-COIL DOMAIN-CONTAINING PROTEIN 171"/>
    <property type="match status" value="1"/>
</dbReference>
<comment type="caution">
    <text evidence="2">The sequence shown here is derived from an EMBL/GenBank/DDBJ whole genome shotgun (WGS) entry which is preliminary data.</text>
</comment>
<proteinExistence type="predicted"/>